<dbReference type="Proteomes" id="UP000823388">
    <property type="component" value="Chromosome 9N"/>
</dbReference>
<sequence>MERRQGGVRHLRLSVTSGRAGKWKNLHDESRGALVDRPRPRAARHRPKRRREAALVEEELVGEVGRSDAGEPTSVDHRRSAPPPCSSPSGHHPLLVRAAPCRRPLPQRSATPLPTAGARWRHTAGKLPATPRTTSEAVALPFLAAPARILGELRR</sequence>
<evidence type="ECO:0000313" key="3">
    <source>
        <dbReference type="Proteomes" id="UP000823388"/>
    </source>
</evidence>
<gene>
    <name evidence="2" type="ORF">PVAP13_9NG378014</name>
</gene>
<reference evidence="2" key="1">
    <citation type="submission" date="2020-05" db="EMBL/GenBank/DDBJ databases">
        <title>WGS assembly of Panicum virgatum.</title>
        <authorList>
            <person name="Lovell J.T."/>
            <person name="Jenkins J."/>
            <person name="Shu S."/>
            <person name="Juenger T.E."/>
            <person name="Schmutz J."/>
        </authorList>
    </citation>
    <scope>NUCLEOTIDE SEQUENCE</scope>
    <source>
        <strain evidence="2">AP13</strain>
    </source>
</reference>
<accession>A0A8T0MSB0</accession>
<dbReference type="AlphaFoldDB" id="A0A8T0MSB0"/>
<feature type="region of interest" description="Disordered" evidence="1">
    <location>
        <begin position="1"/>
        <end position="132"/>
    </location>
</feature>
<feature type="compositionally biased region" description="Basic residues" evidence="1">
    <location>
        <begin position="40"/>
        <end position="51"/>
    </location>
</feature>
<feature type="compositionally biased region" description="Basic residues" evidence="1">
    <location>
        <begin position="1"/>
        <end position="12"/>
    </location>
</feature>
<protein>
    <submittedName>
        <fullName evidence="2">Uncharacterized protein</fullName>
    </submittedName>
</protein>
<name>A0A8T0MSB0_PANVG</name>
<keyword evidence="3" id="KW-1185">Reference proteome</keyword>
<evidence type="ECO:0000313" key="2">
    <source>
        <dbReference type="EMBL" id="KAG2538349.1"/>
    </source>
</evidence>
<evidence type="ECO:0000256" key="1">
    <source>
        <dbReference type="SAM" id="MobiDB-lite"/>
    </source>
</evidence>
<comment type="caution">
    <text evidence="2">The sequence shown here is derived from an EMBL/GenBank/DDBJ whole genome shotgun (WGS) entry which is preliminary data.</text>
</comment>
<organism evidence="2 3">
    <name type="scientific">Panicum virgatum</name>
    <name type="common">Blackwell switchgrass</name>
    <dbReference type="NCBI Taxonomy" id="38727"/>
    <lineage>
        <taxon>Eukaryota</taxon>
        <taxon>Viridiplantae</taxon>
        <taxon>Streptophyta</taxon>
        <taxon>Embryophyta</taxon>
        <taxon>Tracheophyta</taxon>
        <taxon>Spermatophyta</taxon>
        <taxon>Magnoliopsida</taxon>
        <taxon>Liliopsida</taxon>
        <taxon>Poales</taxon>
        <taxon>Poaceae</taxon>
        <taxon>PACMAD clade</taxon>
        <taxon>Panicoideae</taxon>
        <taxon>Panicodae</taxon>
        <taxon>Paniceae</taxon>
        <taxon>Panicinae</taxon>
        <taxon>Panicum</taxon>
        <taxon>Panicum sect. Hiantes</taxon>
    </lineage>
</organism>
<dbReference type="EMBL" id="CM029054">
    <property type="protein sequence ID" value="KAG2538349.1"/>
    <property type="molecule type" value="Genomic_DNA"/>
</dbReference>
<feature type="compositionally biased region" description="Basic and acidic residues" evidence="1">
    <location>
        <begin position="65"/>
        <end position="79"/>
    </location>
</feature>
<feature type="compositionally biased region" description="Basic and acidic residues" evidence="1">
    <location>
        <begin position="25"/>
        <end position="39"/>
    </location>
</feature>
<proteinExistence type="predicted"/>